<name>A0A1M5ZGT6_9FLAO</name>
<dbReference type="Proteomes" id="UP000184240">
    <property type="component" value="Unassembled WGS sequence"/>
</dbReference>
<reference evidence="10" key="1">
    <citation type="submission" date="2016-11" db="EMBL/GenBank/DDBJ databases">
        <authorList>
            <person name="Varghese N."/>
            <person name="Submissions S."/>
        </authorList>
    </citation>
    <scope>NUCLEOTIDE SEQUENCE [LARGE SCALE GENOMIC DNA]</scope>
    <source>
        <strain evidence="10">DSM 19859</strain>
    </source>
</reference>
<dbReference type="InterPro" id="IPR000184">
    <property type="entry name" value="Bac_surfAg_D15"/>
</dbReference>
<dbReference type="Proteomes" id="UP000290037">
    <property type="component" value="Unassembled WGS sequence"/>
</dbReference>
<dbReference type="EMBL" id="QOVN01000006">
    <property type="protein sequence ID" value="RXG27659.1"/>
    <property type="molecule type" value="Genomic_DNA"/>
</dbReference>
<dbReference type="PANTHER" id="PTHR12815">
    <property type="entry name" value="SORTING AND ASSEMBLY MACHINERY SAMM50 PROTEIN FAMILY MEMBER"/>
    <property type="match status" value="1"/>
</dbReference>
<evidence type="ECO:0000259" key="7">
    <source>
        <dbReference type="Pfam" id="PF07244"/>
    </source>
</evidence>
<dbReference type="Pfam" id="PF07244">
    <property type="entry name" value="POTRA"/>
    <property type="match status" value="1"/>
</dbReference>
<reference evidence="8 11" key="3">
    <citation type="submission" date="2018-07" db="EMBL/GenBank/DDBJ databases">
        <title>Leeuwenhoekiella genomics.</title>
        <authorList>
            <person name="Tahon G."/>
            <person name="Willems A."/>
        </authorList>
    </citation>
    <scope>NUCLEOTIDE SEQUENCE [LARGE SCALE GENOMIC DNA]</scope>
    <source>
        <strain evidence="8 11">LMG 24856</strain>
    </source>
</reference>
<organism evidence="9 10">
    <name type="scientific">Leeuwenhoekiella palythoae</name>
    <dbReference type="NCBI Taxonomy" id="573501"/>
    <lineage>
        <taxon>Bacteria</taxon>
        <taxon>Pseudomonadati</taxon>
        <taxon>Bacteroidota</taxon>
        <taxon>Flavobacteriia</taxon>
        <taxon>Flavobacteriales</taxon>
        <taxon>Flavobacteriaceae</taxon>
        <taxon>Leeuwenhoekiella</taxon>
    </lineage>
</organism>
<dbReference type="OrthoDB" id="9814535at2"/>
<reference evidence="9" key="2">
    <citation type="submission" date="2016-11" db="EMBL/GenBank/DDBJ databases">
        <authorList>
            <person name="Jaros S."/>
            <person name="Januszkiewicz K."/>
            <person name="Wedrychowicz H."/>
        </authorList>
    </citation>
    <scope>NUCLEOTIDE SEQUENCE [LARGE SCALE GENOMIC DNA]</scope>
    <source>
        <strain evidence="9">DSM 19859</strain>
    </source>
</reference>
<dbReference type="EMBL" id="FQXT01000006">
    <property type="protein sequence ID" value="SHI23430.1"/>
    <property type="molecule type" value="Genomic_DNA"/>
</dbReference>
<evidence type="ECO:0000259" key="6">
    <source>
        <dbReference type="Pfam" id="PF01103"/>
    </source>
</evidence>
<dbReference type="InterPro" id="IPR010827">
    <property type="entry name" value="BamA/TamA_POTRA"/>
</dbReference>
<dbReference type="Gene3D" id="2.40.160.50">
    <property type="entry name" value="membrane protein fhac: a member of the omp85/tpsb transporter family"/>
    <property type="match status" value="1"/>
</dbReference>
<dbReference type="Pfam" id="PF01103">
    <property type="entry name" value="Omp85"/>
    <property type="match status" value="1"/>
</dbReference>
<evidence type="ECO:0000313" key="10">
    <source>
        <dbReference type="Proteomes" id="UP000184240"/>
    </source>
</evidence>
<dbReference type="InterPro" id="IPR039910">
    <property type="entry name" value="D15-like"/>
</dbReference>
<comment type="subcellular location">
    <subcellularLocation>
        <location evidence="1">Membrane</location>
    </subcellularLocation>
</comment>
<evidence type="ECO:0000256" key="2">
    <source>
        <dbReference type="ARBA" id="ARBA00022692"/>
    </source>
</evidence>
<dbReference type="GO" id="GO:0019867">
    <property type="term" value="C:outer membrane"/>
    <property type="evidence" value="ECO:0007669"/>
    <property type="project" value="InterPro"/>
</dbReference>
<keyword evidence="3" id="KW-0732">Signal</keyword>
<evidence type="ECO:0000313" key="11">
    <source>
        <dbReference type="Proteomes" id="UP000290037"/>
    </source>
</evidence>
<evidence type="ECO:0000313" key="9">
    <source>
        <dbReference type="EMBL" id="SHI23430.1"/>
    </source>
</evidence>
<evidence type="ECO:0000256" key="3">
    <source>
        <dbReference type="ARBA" id="ARBA00022729"/>
    </source>
</evidence>
<proteinExistence type="predicted"/>
<dbReference type="AlphaFoldDB" id="A0A1M5ZGT6"/>
<keyword evidence="4" id="KW-0472">Membrane</keyword>
<gene>
    <name evidence="8" type="ORF">DSM01_2774</name>
    <name evidence="9" type="ORF">SAMN04487999_3022</name>
</gene>
<evidence type="ECO:0000313" key="8">
    <source>
        <dbReference type="EMBL" id="RXG27659.1"/>
    </source>
</evidence>
<evidence type="ECO:0000256" key="4">
    <source>
        <dbReference type="ARBA" id="ARBA00023136"/>
    </source>
</evidence>
<dbReference type="RefSeq" id="WP_072984448.1">
    <property type="nucleotide sequence ID" value="NZ_FQXT01000006.1"/>
</dbReference>
<accession>A0A1M5ZGT6</accession>
<keyword evidence="2" id="KW-0812">Transmembrane</keyword>
<keyword evidence="5" id="KW-0998">Cell outer membrane</keyword>
<feature type="domain" description="Bacterial surface antigen (D15)" evidence="6">
    <location>
        <begin position="518"/>
        <end position="835"/>
    </location>
</feature>
<dbReference type="STRING" id="573501.SAMN04487999_3022"/>
<keyword evidence="11" id="KW-1185">Reference proteome</keyword>
<evidence type="ECO:0000256" key="5">
    <source>
        <dbReference type="ARBA" id="ARBA00023237"/>
    </source>
</evidence>
<protein>
    <submittedName>
        <fullName evidence="8 9">Surface antigen</fullName>
    </submittedName>
</protein>
<feature type="domain" description="POTRA" evidence="7">
    <location>
        <begin position="117"/>
        <end position="192"/>
    </location>
</feature>
<dbReference type="PANTHER" id="PTHR12815:SF47">
    <property type="entry name" value="TRANSLOCATION AND ASSEMBLY MODULE SUBUNIT TAMA"/>
    <property type="match status" value="1"/>
</dbReference>
<evidence type="ECO:0000256" key="1">
    <source>
        <dbReference type="ARBA" id="ARBA00004370"/>
    </source>
</evidence>
<sequence length="864" mass="98139">MCIFEVIFIKKPLQKLSAKIGLFIILLLVLAACDAVKRVPQGKYLLSENEIVVNGEVNEAYNINNIPYLQPNTKVPLLGTPVRLYIYNWARPNLDTILQHKLNDNDQRTLKFWSGVLSRKQLDKYIKFKLGFNDVLKDFGEEPAIITENLTKRSADRLTEYYNSKGWFNAETTYEIEKDSANKRAKVIYSVNTQRPYIIDSLKTFIKSAAADSIYQAHKNESFIKKDAQYELLDINAETSRITELMRNNGLFHFDQEFISFVGDSVNTNHRVNLEMNIRNREIRGRDSVYELPLKVHKISKVKVTTDYGYALRNDTYSDSLVRDDHYLYAYDKLRYKSKRLIDAIFIEPGETYSDEARNQTLIRLSQLGTFRYPDLRFSEDPDDPEGTDLIANILLTPLPKFNLRADFDISTSNIQRFGIAGGGSLRIRNVLGGMETLQISGRASIGDSRTAAGSNSPELFDITEIGADVSLTIPRIFFPIRTNFIAPEMSPSTSFTTGIGIQQNIGLDKQNVTGGINYKWTPSENLNYRFDLFDIQYVRNLNISNYFNVYENSYDELNTIALGYPTQVLPYLNEDGNLDIPDGALDFINAVQNRNIAVTTTEFNDVVNIEERRQRLTEDNLILASSFTYYKNTRDNLFDDEFTSFRAKLEVAGNTLSAISNLIGLEENENGSSRVLGVTFSQYVKTELDFIKHWDFGNDNILAVRAYGGIAIPYGNSNSIPFIRSFFGGGSNDNRAWQAYRLGPGSTDSPNDFNEANMKLAFNAEQRFTFLGDLKGAIFADVGNIWNALDNIEDPQATFTGLKSLEDIAVGTGFGLRYDFSFFVLRFDIGFKTYDPALPNGERWFKNTNFSNAVYNVGINYPF</sequence>